<dbReference type="Proteomes" id="UP000614601">
    <property type="component" value="Unassembled WGS sequence"/>
</dbReference>
<organism evidence="3 4">
    <name type="scientific">Bursaphelenchus okinawaensis</name>
    <dbReference type="NCBI Taxonomy" id="465554"/>
    <lineage>
        <taxon>Eukaryota</taxon>
        <taxon>Metazoa</taxon>
        <taxon>Ecdysozoa</taxon>
        <taxon>Nematoda</taxon>
        <taxon>Chromadorea</taxon>
        <taxon>Rhabditida</taxon>
        <taxon>Tylenchina</taxon>
        <taxon>Tylenchomorpha</taxon>
        <taxon>Aphelenchoidea</taxon>
        <taxon>Aphelenchoididae</taxon>
        <taxon>Bursaphelenchus</taxon>
    </lineage>
</organism>
<evidence type="ECO:0000256" key="1">
    <source>
        <dbReference type="SAM" id="MobiDB-lite"/>
    </source>
</evidence>
<feature type="signal peptide" evidence="2">
    <location>
        <begin position="1"/>
        <end position="15"/>
    </location>
</feature>
<dbReference type="Proteomes" id="UP000783686">
    <property type="component" value="Unassembled WGS sequence"/>
</dbReference>
<feature type="compositionally biased region" description="Low complexity" evidence="1">
    <location>
        <begin position="220"/>
        <end position="264"/>
    </location>
</feature>
<proteinExistence type="predicted"/>
<keyword evidence="2" id="KW-0732">Signal</keyword>
<sequence>MITAFVLFFAPLAVAIPKQFQANCDINPNLPFCDNQKPVAKNKDESNDQRACNQLRSEYYMNCTGVKKKRDEFCAAYENICVRGDLAEFGLNDESSSKTIKKSKKRKTKKKPVKHTVGPNQKVENVIKIESGSTFNNEDDYLKPKKTLESPFDSESESSSLKANSRKTENRRSTKETVGRKNKKQEENDEKVEEDDNDLTTTTKTTRFNRKQSNSEDDALTTSSKTSKAAKSVQSSSGKIDQESSATSRKATKSSKTSESSKPSETSEKGETEEKDYSEFCAEYKRRFLYVCPDPFRFGQRAAVFCPVYAERCHVPLPDKPIVPTDPPPPTSEDLVAQNPFAQQICNQYQGFAASYCQNLAALQMGVVRDGCNKYQRYCTKRGGTVQNGSNNFNPWNRPVSQPQNFVAPSPWSTQVSFQPRPFPTGLPGHPSNESFFNAECENPRGGIEKCETNTACYEASFAVAYQYAIVRGCVEQFTGDNKDFIQTYTPFCEYAQSSTPIYTDTTDHVDAPYIGVKICNTKDCNSEITSHAATKAQWGSENGVVCNLKTSIQCISCKYFDGYGHCWWDTQNFCTGAYCIKNIGTVNGRRYEIRGCAGIRPLHVDYCYDFEDEKELLFLGEHLALKTKGTQCVCDGGRCNDSPPRVSNTISYIFTIIIMVILTLTNI</sequence>
<evidence type="ECO:0000256" key="2">
    <source>
        <dbReference type="SAM" id="SignalP"/>
    </source>
</evidence>
<feature type="region of interest" description="Disordered" evidence="1">
    <location>
        <begin position="95"/>
        <end position="276"/>
    </location>
</feature>
<dbReference type="EMBL" id="CAJFDH010000002">
    <property type="protein sequence ID" value="CAD5210654.1"/>
    <property type="molecule type" value="Genomic_DNA"/>
</dbReference>
<dbReference type="AlphaFoldDB" id="A0A811K5H5"/>
<feature type="compositionally biased region" description="Basic and acidic residues" evidence="1">
    <location>
        <begin position="265"/>
        <end position="276"/>
    </location>
</feature>
<dbReference type="EMBL" id="CAJFCW020000002">
    <property type="protein sequence ID" value="CAG9091792.1"/>
    <property type="molecule type" value="Genomic_DNA"/>
</dbReference>
<feature type="compositionally biased region" description="Basic residues" evidence="1">
    <location>
        <begin position="99"/>
        <end position="114"/>
    </location>
</feature>
<reference evidence="3" key="1">
    <citation type="submission" date="2020-09" db="EMBL/GenBank/DDBJ databases">
        <authorList>
            <person name="Kikuchi T."/>
        </authorList>
    </citation>
    <scope>NUCLEOTIDE SEQUENCE</scope>
    <source>
        <strain evidence="3">SH1</strain>
    </source>
</reference>
<evidence type="ECO:0000313" key="3">
    <source>
        <dbReference type="EMBL" id="CAD5210654.1"/>
    </source>
</evidence>
<evidence type="ECO:0000313" key="4">
    <source>
        <dbReference type="Proteomes" id="UP000614601"/>
    </source>
</evidence>
<keyword evidence="4" id="KW-1185">Reference proteome</keyword>
<feature type="compositionally biased region" description="Basic and acidic residues" evidence="1">
    <location>
        <begin position="166"/>
        <end position="179"/>
    </location>
</feature>
<feature type="compositionally biased region" description="Acidic residues" evidence="1">
    <location>
        <begin position="187"/>
        <end position="198"/>
    </location>
</feature>
<feature type="chain" id="PRO_5035594588" evidence="2">
    <location>
        <begin position="16"/>
        <end position="668"/>
    </location>
</feature>
<dbReference type="OrthoDB" id="5817023at2759"/>
<protein>
    <submittedName>
        <fullName evidence="3">Uncharacterized protein</fullName>
    </submittedName>
</protein>
<name>A0A811K5H5_9BILA</name>
<gene>
    <name evidence="3" type="ORF">BOKJ2_LOCUS3302</name>
</gene>
<comment type="caution">
    <text evidence="3">The sequence shown here is derived from an EMBL/GenBank/DDBJ whole genome shotgun (WGS) entry which is preliminary data.</text>
</comment>
<accession>A0A811K5H5</accession>